<evidence type="ECO:0008006" key="3">
    <source>
        <dbReference type="Google" id="ProtNLM"/>
    </source>
</evidence>
<evidence type="ECO:0000313" key="2">
    <source>
        <dbReference type="Proteomes" id="UP001141806"/>
    </source>
</evidence>
<gene>
    <name evidence="1" type="ORF">NE237_023035</name>
</gene>
<dbReference type="PANTHER" id="PTHR36020">
    <property type="entry name" value="TRANSMEMBRANE PROTEIN"/>
    <property type="match status" value="1"/>
</dbReference>
<dbReference type="PANTHER" id="PTHR36020:SF1">
    <property type="entry name" value="TRANSMEMBRANE PROTEIN"/>
    <property type="match status" value="1"/>
</dbReference>
<protein>
    <recommendedName>
        <fullName evidence="3">Transmembrane protein</fullName>
    </recommendedName>
</protein>
<name>A0A9Q0HAQ6_9MAGN</name>
<keyword evidence="2" id="KW-1185">Reference proteome</keyword>
<evidence type="ECO:0000313" key="1">
    <source>
        <dbReference type="EMBL" id="KAJ4963096.1"/>
    </source>
</evidence>
<sequence>MGPAWFLLLQSLWPFSPRKLDDLKVSDGLVHQLSLSKQSKQFVFAIRVPETQSVIYILAVQNLSERSAADAECLVKEIRPDVVIAEVSPSALLEIQDEESILTNDLENTVPISAFGVLKGCFVNKFSKDKYENLASGVVLKEIFGIGFHGHFMAAKKAANEIGSSFLLLESPYVNACGGSTGEADVGNKFQALGLEPSNLVHQKVGSIVSSSSYRFRFIDDIQSQTLKSLVSALSTFDVATSSCVTEAGFGDSQPESNYQAPAFAQSIYSVLVDLHDIFNDLPLIGRALAHAQKLLFYVEQGETVDTQLLSEIHNFRVAVEGLRIALNIAGRSPINKTRNNNKDQIEFAELSTGEKSDVLFAQALRSQTKKFRSIVAIVDASRLAGLRKHWNTSVPQDIEDLIEQYFTEYECDKEMPAAGNMERRRLLSDKPVVAVGAGATAVLGASSLSKVLPASTFVKLFTYKVPVSFKLLLSQSQKAAAFAFGKAVGSSKVLVPGLASSGAKTSSVMKAVASAEKIRTVTHSVIASAQRTSFSAMRTAFYEIMRKRRVQPVRAMPWTTFMGSVATCSGLLLYGDGIESAVESLPAVPSITNLGRGLQSLQQASEAVRQSHGTKIQEAMQSLMYSLKK</sequence>
<comment type="caution">
    <text evidence="1">The sequence shown here is derived from an EMBL/GenBank/DDBJ whole genome shotgun (WGS) entry which is preliminary data.</text>
</comment>
<dbReference type="AlphaFoldDB" id="A0A9Q0HAQ6"/>
<reference evidence="1" key="1">
    <citation type="journal article" date="2023" name="Plant J.">
        <title>The genome of the king protea, Protea cynaroides.</title>
        <authorList>
            <person name="Chang J."/>
            <person name="Duong T.A."/>
            <person name="Schoeman C."/>
            <person name="Ma X."/>
            <person name="Roodt D."/>
            <person name="Barker N."/>
            <person name="Li Z."/>
            <person name="Van de Peer Y."/>
            <person name="Mizrachi E."/>
        </authorList>
    </citation>
    <scope>NUCLEOTIDE SEQUENCE</scope>
    <source>
        <tissue evidence="1">Young leaves</tissue>
    </source>
</reference>
<dbReference type="Proteomes" id="UP001141806">
    <property type="component" value="Unassembled WGS sequence"/>
</dbReference>
<dbReference type="EMBL" id="JAMYWD010000008">
    <property type="protein sequence ID" value="KAJ4963096.1"/>
    <property type="molecule type" value="Genomic_DNA"/>
</dbReference>
<organism evidence="1 2">
    <name type="scientific">Protea cynaroides</name>
    <dbReference type="NCBI Taxonomy" id="273540"/>
    <lineage>
        <taxon>Eukaryota</taxon>
        <taxon>Viridiplantae</taxon>
        <taxon>Streptophyta</taxon>
        <taxon>Embryophyta</taxon>
        <taxon>Tracheophyta</taxon>
        <taxon>Spermatophyta</taxon>
        <taxon>Magnoliopsida</taxon>
        <taxon>Proteales</taxon>
        <taxon>Proteaceae</taxon>
        <taxon>Protea</taxon>
    </lineage>
</organism>
<dbReference type="OrthoDB" id="1908857at2759"/>
<accession>A0A9Q0HAQ6</accession>
<proteinExistence type="predicted"/>